<keyword evidence="11" id="KW-0830">Ubiquinone</keyword>
<organism evidence="11 12">
    <name type="scientific">Nocardiopsis metallicus</name>
    <dbReference type="NCBI Taxonomy" id="179819"/>
    <lineage>
        <taxon>Bacteria</taxon>
        <taxon>Bacillati</taxon>
        <taxon>Actinomycetota</taxon>
        <taxon>Actinomycetes</taxon>
        <taxon>Streptosporangiales</taxon>
        <taxon>Nocardiopsidaceae</taxon>
        <taxon>Nocardiopsis</taxon>
    </lineage>
</organism>
<keyword evidence="8" id="KW-0408">Iron</keyword>
<dbReference type="Pfam" id="PF10589">
    <property type="entry name" value="NADH_4Fe-4S"/>
    <property type="match status" value="1"/>
</dbReference>
<evidence type="ECO:0000256" key="8">
    <source>
        <dbReference type="ARBA" id="ARBA00023004"/>
    </source>
</evidence>
<keyword evidence="9" id="KW-0411">Iron-sulfur</keyword>
<evidence type="ECO:0000256" key="4">
    <source>
        <dbReference type="ARBA" id="ARBA00022485"/>
    </source>
</evidence>
<evidence type="ECO:0000256" key="1">
    <source>
        <dbReference type="ARBA" id="ARBA00001917"/>
    </source>
</evidence>
<gene>
    <name evidence="11" type="ORF">HNR07_004212</name>
</gene>
<dbReference type="GO" id="GO:0051539">
    <property type="term" value="F:4 iron, 4 sulfur cluster binding"/>
    <property type="evidence" value="ECO:0007669"/>
    <property type="project" value="UniProtKB-KW"/>
</dbReference>
<evidence type="ECO:0000256" key="9">
    <source>
        <dbReference type="ARBA" id="ARBA00023014"/>
    </source>
</evidence>
<dbReference type="RefSeq" id="WP_184366395.1">
    <property type="nucleotide sequence ID" value="NZ_BAAAKM010000075.1"/>
</dbReference>
<dbReference type="Proteomes" id="UP000579647">
    <property type="component" value="Unassembled WGS sequence"/>
</dbReference>
<dbReference type="Pfam" id="PF13459">
    <property type="entry name" value="Fer4_15"/>
    <property type="match status" value="1"/>
</dbReference>
<dbReference type="InterPro" id="IPR011538">
    <property type="entry name" value="Nuo51_FMN-bd"/>
</dbReference>
<dbReference type="Pfam" id="PF01512">
    <property type="entry name" value="Complex1_51K"/>
    <property type="match status" value="1"/>
</dbReference>
<dbReference type="InterPro" id="IPR050837">
    <property type="entry name" value="ComplexI_51kDa_subunit"/>
</dbReference>
<keyword evidence="7" id="KW-0479">Metal-binding</keyword>
<evidence type="ECO:0000313" key="12">
    <source>
        <dbReference type="Proteomes" id="UP000579647"/>
    </source>
</evidence>
<accession>A0A840WMR7</accession>
<dbReference type="AlphaFoldDB" id="A0A840WMR7"/>
<protein>
    <submittedName>
        <fullName evidence="11">NADH:ubiquinone oxidoreductase subunit F (NADH-binding)/ferredoxin</fullName>
    </submittedName>
</protein>
<dbReference type="EMBL" id="JACHDO010000001">
    <property type="protein sequence ID" value="MBB5493075.1"/>
    <property type="molecule type" value="Genomic_DNA"/>
</dbReference>
<dbReference type="SUPFAM" id="SSF142984">
    <property type="entry name" value="Nqo1 middle domain-like"/>
    <property type="match status" value="1"/>
</dbReference>
<comment type="cofactor">
    <cofactor evidence="2">
        <name>[4Fe-4S] cluster</name>
        <dbReference type="ChEBI" id="CHEBI:49883"/>
    </cofactor>
</comment>
<dbReference type="Gene3D" id="3.40.50.11540">
    <property type="entry name" value="NADH-ubiquinone oxidoreductase 51kDa subunit"/>
    <property type="match status" value="1"/>
</dbReference>
<keyword evidence="12" id="KW-1185">Reference proteome</keyword>
<dbReference type="GO" id="GO:0003954">
    <property type="term" value="F:NADH dehydrogenase activity"/>
    <property type="evidence" value="ECO:0007669"/>
    <property type="project" value="TreeGrafter"/>
</dbReference>
<keyword evidence="5" id="KW-0285">Flavoprotein</keyword>
<reference evidence="11 12" key="1">
    <citation type="submission" date="2020-08" db="EMBL/GenBank/DDBJ databases">
        <title>Sequencing the genomes of 1000 actinobacteria strains.</title>
        <authorList>
            <person name="Klenk H.-P."/>
        </authorList>
    </citation>
    <scope>NUCLEOTIDE SEQUENCE [LARGE SCALE GENOMIC DNA]</scope>
    <source>
        <strain evidence="11 12">DSM 44598</strain>
    </source>
</reference>
<dbReference type="GO" id="GO:0045333">
    <property type="term" value="P:cellular respiration"/>
    <property type="evidence" value="ECO:0007669"/>
    <property type="project" value="TreeGrafter"/>
</dbReference>
<evidence type="ECO:0000256" key="6">
    <source>
        <dbReference type="ARBA" id="ARBA00022643"/>
    </source>
</evidence>
<evidence type="ECO:0000256" key="3">
    <source>
        <dbReference type="ARBA" id="ARBA00007523"/>
    </source>
</evidence>
<dbReference type="InterPro" id="IPR019575">
    <property type="entry name" value="Nuop51_4Fe4S-bd"/>
</dbReference>
<comment type="cofactor">
    <cofactor evidence="1">
        <name>FMN</name>
        <dbReference type="ChEBI" id="CHEBI:58210"/>
    </cofactor>
</comment>
<sequence>MRTLTLGTPRLTAGLDQHHRVDHTAHRELHGPLPQLGADDLITLAGLGSLRGRGGAGFPFARKVRAVQTSVLRRDSTARVVVNGTEGEPGSVKDRMLLTRAPHLVLDGAELAARALGSPEVVIGVADEGARAADPVLDSLRSAVDERGSGTVFRVVRMPDRFVSGQAGALVQGINGRVPLPPGTPRRTSESGVAGLPTLLSNAETYAQLAVLAIGGADRYAQEGCASQPGTVLLSVSGDTVVETAAGTRLSRLLSACGLSSARAVLVGGYHGAWLSGEEMSRARLSRDGMSEVGGTLGAGIVLPVTGDTCPLGETARVLRYLARESSGQCGPCVRGMPALADSFVRLLSGEGSPEDVLVAAGIGEGKGACAHPDGSAVFARSALRVFSEDLSTHSLTGGCSRPVKGELPLPDGYDTPAHPRLLVDWSRCDGHGLCAELLPGLVQLDRNGFPEEPDIPVPGPLEGDAELSVRMCPALALRIRAPEPGSAR</sequence>
<dbReference type="InterPro" id="IPR037207">
    <property type="entry name" value="Nuop51_4Fe4S-bd_sf"/>
</dbReference>
<evidence type="ECO:0000256" key="5">
    <source>
        <dbReference type="ARBA" id="ARBA00022630"/>
    </source>
</evidence>
<dbReference type="Gene3D" id="1.20.1440.230">
    <property type="entry name" value="NADH-ubiquinone oxidoreductase 51kDa subunit, iron-sulphur binding domain"/>
    <property type="match status" value="1"/>
</dbReference>
<dbReference type="SUPFAM" id="SSF142019">
    <property type="entry name" value="Nqo1 FMN-binding domain-like"/>
    <property type="match status" value="1"/>
</dbReference>
<dbReference type="Gene3D" id="3.10.20.600">
    <property type="match status" value="1"/>
</dbReference>
<name>A0A840WMR7_9ACTN</name>
<keyword evidence="4" id="KW-0004">4Fe-4S</keyword>
<feature type="domain" description="NADH-ubiquinone oxidoreductase 51kDa subunit iron-sulphur binding" evidence="10">
    <location>
        <begin position="312"/>
        <end position="357"/>
    </location>
</feature>
<dbReference type="GO" id="GO:0046872">
    <property type="term" value="F:metal ion binding"/>
    <property type="evidence" value="ECO:0007669"/>
    <property type="project" value="UniProtKB-KW"/>
</dbReference>
<keyword evidence="6" id="KW-0288">FMN</keyword>
<proteinExistence type="inferred from homology"/>
<dbReference type="SMART" id="SM00928">
    <property type="entry name" value="NADH_4Fe-4S"/>
    <property type="match status" value="1"/>
</dbReference>
<dbReference type="PANTHER" id="PTHR11780">
    <property type="entry name" value="NADH-UBIQUINONE OXIDOREDUCTASE FLAVOPROTEIN 1 NDUFV1"/>
    <property type="match status" value="1"/>
</dbReference>
<dbReference type="SUPFAM" id="SSF54862">
    <property type="entry name" value="4Fe-4S ferredoxins"/>
    <property type="match status" value="1"/>
</dbReference>
<evidence type="ECO:0000259" key="10">
    <source>
        <dbReference type="SMART" id="SM00928"/>
    </source>
</evidence>
<dbReference type="InterPro" id="IPR037225">
    <property type="entry name" value="Nuo51_FMN-bd_sf"/>
</dbReference>
<comment type="caution">
    <text evidence="11">The sequence shown here is derived from an EMBL/GenBank/DDBJ whole genome shotgun (WGS) entry which is preliminary data.</text>
</comment>
<evidence type="ECO:0000256" key="2">
    <source>
        <dbReference type="ARBA" id="ARBA00001966"/>
    </source>
</evidence>
<dbReference type="SUPFAM" id="SSF140490">
    <property type="entry name" value="Nqo1C-terminal domain-like"/>
    <property type="match status" value="1"/>
</dbReference>
<dbReference type="PANTHER" id="PTHR11780:SF10">
    <property type="entry name" value="NADH DEHYDROGENASE [UBIQUINONE] FLAVOPROTEIN 1, MITOCHONDRIAL"/>
    <property type="match status" value="1"/>
</dbReference>
<comment type="similarity">
    <text evidence="3">Belongs to the complex I 51 kDa subunit family.</text>
</comment>
<evidence type="ECO:0000256" key="7">
    <source>
        <dbReference type="ARBA" id="ARBA00022723"/>
    </source>
</evidence>
<dbReference type="Gene3D" id="3.30.70.20">
    <property type="match status" value="1"/>
</dbReference>
<evidence type="ECO:0000313" key="11">
    <source>
        <dbReference type="EMBL" id="MBB5493075.1"/>
    </source>
</evidence>